<proteinExistence type="predicted"/>
<evidence type="ECO:0000256" key="2">
    <source>
        <dbReference type="SAM" id="MobiDB-lite"/>
    </source>
</evidence>
<feature type="compositionally biased region" description="Acidic residues" evidence="2">
    <location>
        <begin position="1023"/>
        <end position="1049"/>
    </location>
</feature>
<accession>A0A6C0EJB8</accession>
<organism evidence="3">
    <name type="scientific">viral metagenome</name>
    <dbReference type="NCBI Taxonomy" id="1070528"/>
    <lineage>
        <taxon>unclassified sequences</taxon>
        <taxon>metagenomes</taxon>
        <taxon>organismal metagenomes</taxon>
    </lineage>
</organism>
<protein>
    <submittedName>
        <fullName evidence="3">Uncharacterized protein</fullName>
    </submittedName>
</protein>
<evidence type="ECO:0000256" key="1">
    <source>
        <dbReference type="SAM" id="Coils"/>
    </source>
</evidence>
<keyword evidence="1" id="KW-0175">Coiled coil</keyword>
<feature type="coiled-coil region" evidence="1">
    <location>
        <begin position="199"/>
        <end position="251"/>
    </location>
</feature>
<evidence type="ECO:0000313" key="3">
    <source>
        <dbReference type="EMBL" id="QHT29098.1"/>
    </source>
</evidence>
<reference evidence="3" key="1">
    <citation type="journal article" date="2020" name="Nature">
        <title>Giant virus diversity and host interactions through global metagenomics.</title>
        <authorList>
            <person name="Schulz F."/>
            <person name="Roux S."/>
            <person name="Paez-Espino D."/>
            <person name="Jungbluth S."/>
            <person name="Walsh D.A."/>
            <person name="Denef V.J."/>
            <person name="McMahon K.D."/>
            <person name="Konstantinidis K.T."/>
            <person name="Eloe-Fadrosh E.A."/>
            <person name="Kyrpides N.C."/>
            <person name="Woyke T."/>
        </authorList>
    </citation>
    <scope>NUCLEOTIDE SEQUENCE</scope>
    <source>
        <strain evidence="3">GVMAG-M-3300001351-8</strain>
    </source>
</reference>
<name>A0A6C0EJB8_9ZZZZ</name>
<dbReference type="EMBL" id="MN738868">
    <property type="protein sequence ID" value="QHT29098.1"/>
    <property type="molecule type" value="Genomic_DNA"/>
</dbReference>
<sequence length="1084" mass="122939">MGFIYNNKDELVIMKNNISEVLSEVDSPLTKSIQVEAEVTSDDKSIPLVEVKEQFNKVSKTDINELKSMIVTMSKNALSVYNDIKGIIPDTTPKEHTSLGDKISGIVDDEIKELSSNIINNTKEIVTEVKNNLLGSEFDKLHDTLNKSYSKTVNNDVQGLIQKVSSDIIFLLKDVQKSLNNNVSKSIPNQDESPSIHIINRYMEQTKELINNIEKTVNNRELLIEVCSKSLKSFNKIKNNTKKKLDNLDAELVDDELVDDELVDHELVDDELVDHELVDDELINKSIEELDYGNVLHLFKIISINSKKLLIDIQKAISNNLEDDDSHDNVLKLTNTTKKIFNEIKEASIKHASEKNNSTELGSGIKEMLIQISSRGIKLFEEVKESADKIVEEKTINVEDTKDTKETEELVDKFISRINEILKDSKQIISKSFNNNSLINKSISKSIKEQLFLELDEPLDKNLVTKFKKVFKESLNIEKDKSMTEDVLFKSVDKLNLDGALYKVVKSIIGFVSLMLPSYIEDVDNKYSQIILPFTEIIMFFIKGIILKLPIDTNDTTPEFSPKMMTDLLNNKALDKTKTNNLINFIKYAGWINFKFVEISERVGMDNLNMSGLNSEHVNIFTNFKTKALSILKDTQLIFNKVNTNTNVIFKDISKSIKEQLKNNDTTKSFINLDDLSLTELILKLTKDITSEYTKLSKEIKGNTKYKNSVKDDDNTKDILLNITNEIVDRFNKTKNVLINNVSPVRKDGKITLNKIKGEILKNSVNAKPDFSFEEYLQERLVANRENPDSFITTFISLGVLIVHELMMTYIVEYEKPELNILEIEAIHEEHMDSILNNLIKMTALFMSVGINLVGGFNGDEISDETSAELLGIKRFYKAKNAHISRAETRVAFYELQKETILKADYDLPDPDLLRLAFYHLSDNDEMKFIEVKKVNNEIAEIVGYSMVVGETQTDYIKRNTPAYNISYSIYYDSTDKEKANKLGASKLKPLPKLSDRMTHPITKSANSIETDIETVNVLTADPESEAEPEPESETDSDSELDSDSDSDSESGYKNAVSYRKPMAGGLQKLLLGVGGLFVIKKII</sequence>
<dbReference type="AlphaFoldDB" id="A0A6C0EJB8"/>
<feature type="region of interest" description="Disordered" evidence="2">
    <location>
        <begin position="1020"/>
        <end position="1056"/>
    </location>
</feature>